<dbReference type="PANTHER" id="PTHR21089">
    <property type="entry name" value="SHIKIMATE DEHYDROGENASE"/>
    <property type="match status" value="1"/>
</dbReference>
<accession>A0A7V2B2B7</accession>
<feature type="active site" description="Proton acceptor" evidence="8">
    <location>
        <position position="77"/>
    </location>
</feature>
<dbReference type="GO" id="GO:0008652">
    <property type="term" value="P:amino acid biosynthetic process"/>
    <property type="evidence" value="ECO:0007669"/>
    <property type="project" value="UniProtKB-KW"/>
</dbReference>
<feature type="binding site" evidence="8">
    <location>
        <position position="73"/>
    </location>
    <ligand>
        <name>shikimate</name>
        <dbReference type="ChEBI" id="CHEBI:36208"/>
    </ligand>
</feature>
<dbReference type="EMBL" id="DSGB01000006">
    <property type="protein sequence ID" value="HER97001.1"/>
    <property type="molecule type" value="Genomic_DNA"/>
</dbReference>
<dbReference type="GO" id="GO:0004764">
    <property type="term" value="F:shikimate 3-dehydrogenase (NADP+) activity"/>
    <property type="evidence" value="ECO:0007669"/>
    <property type="project" value="UniProtKB-UniRule"/>
</dbReference>
<feature type="binding site" evidence="8">
    <location>
        <position position="241"/>
    </location>
    <ligand>
        <name>shikimate</name>
        <dbReference type="ChEBI" id="CHEBI:36208"/>
    </ligand>
</feature>
<protein>
    <recommendedName>
        <fullName evidence="2 8">Shikimate dehydrogenase (NADP(+))</fullName>
        <shortName evidence="8">SDH</shortName>
        <ecNumber evidence="2 8">1.1.1.25</ecNumber>
    </recommendedName>
</protein>
<dbReference type="SUPFAM" id="SSF51735">
    <property type="entry name" value="NAD(P)-binding Rossmann-fold domains"/>
    <property type="match status" value="1"/>
</dbReference>
<evidence type="ECO:0000256" key="5">
    <source>
        <dbReference type="ARBA" id="ARBA00023002"/>
    </source>
</evidence>
<comment type="pathway">
    <text evidence="1 8">Metabolic intermediate biosynthesis; chorismate biosynthesis; chorismate from D-erythrose 4-phosphate and phosphoenolpyruvate: step 4/7.</text>
</comment>
<feature type="binding site" evidence="8">
    <location>
        <position position="269"/>
    </location>
    <ligand>
        <name>shikimate</name>
        <dbReference type="ChEBI" id="CHEBI:36208"/>
    </ligand>
</feature>
<dbReference type="InterPro" id="IPR036291">
    <property type="entry name" value="NAD(P)-bd_dom_sf"/>
</dbReference>
<sequence>MISATHVLIDASTRPIALLGDPVAHSFSPLIHNTGFRVQGLSYVYLACRVPPQALAEAVAGLRALGFAGANVTIPHKEAVLPLLDRCTPGAKAVGAVNTILCLSNAQGKTELVGENTDVAGFLAPLKPFLPSLENSEVVILGAGGAARAVVYALLTHVHPARLTLLARNPKRGETLATDMAAYDTRHVLRVVPFAAAGAAVRTAHLVVNATPVGMHPHDQETPWPHATDFHEGQLVYDLIYNPLRTRLLREAAARGATTIGGLEMLLAQAAAAYKWWTGHELPLQAVRAALQSSLGS</sequence>
<feature type="binding site" evidence="8">
    <location>
        <position position="118"/>
    </location>
    <ligand>
        <name>shikimate</name>
        <dbReference type="ChEBI" id="CHEBI:36208"/>
    </ligand>
</feature>
<dbReference type="CDD" id="cd01065">
    <property type="entry name" value="NAD_bind_Shikimate_DH"/>
    <property type="match status" value="1"/>
</dbReference>
<keyword evidence="5 8" id="KW-0560">Oxidoreductase</keyword>
<dbReference type="SUPFAM" id="SSF53223">
    <property type="entry name" value="Aminoacid dehydrogenase-like, N-terminal domain"/>
    <property type="match status" value="1"/>
</dbReference>
<evidence type="ECO:0000256" key="4">
    <source>
        <dbReference type="ARBA" id="ARBA00022857"/>
    </source>
</evidence>
<reference evidence="11" key="1">
    <citation type="journal article" date="2020" name="mSystems">
        <title>Genome- and Community-Level Interaction Insights into Carbon Utilization and Element Cycling Functions of Hydrothermarchaeota in Hydrothermal Sediment.</title>
        <authorList>
            <person name="Zhou Z."/>
            <person name="Liu Y."/>
            <person name="Xu W."/>
            <person name="Pan J."/>
            <person name="Luo Z.H."/>
            <person name="Li M."/>
        </authorList>
    </citation>
    <scope>NUCLEOTIDE SEQUENCE [LARGE SCALE GENOMIC DNA]</scope>
    <source>
        <strain evidence="11">SpSt-143</strain>
    </source>
</reference>
<organism evidence="11">
    <name type="scientific">Rhodothermus marinus</name>
    <name type="common">Rhodothermus obamensis</name>
    <dbReference type="NCBI Taxonomy" id="29549"/>
    <lineage>
        <taxon>Bacteria</taxon>
        <taxon>Pseudomonadati</taxon>
        <taxon>Rhodothermota</taxon>
        <taxon>Rhodothermia</taxon>
        <taxon>Rhodothermales</taxon>
        <taxon>Rhodothermaceae</taxon>
        <taxon>Rhodothermus</taxon>
    </lineage>
</organism>
<name>A0A7V2B2B7_RHOMR</name>
<dbReference type="InterPro" id="IPR022893">
    <property type="entry name" value="Shikimate_DH_fam"/>
</dbReference>
<feature type="domain" description="SDH C-terminal" evidence="10">
    <location>
        <begin position="262"/>
        <end position="292"/>
    </location>
</feature>
<feature type="binding site" evidence="8">
    <location>
        <position position="98"/>
    </location>
    <ligand>
        <name>shikimate</name>
        <dbReference type="ChEBI" id="CHEBI:36208"/>
    </ligand>
</feature>
<comment type="similarity">
    <text evidence="8">Belongs to the shikimate dehydrogenase family.</text>
</comment>
<dbReference type="Gene3D" id="3.40.50.10860">
    <property type="entry name" value="Leucine Dehydrogenase, chain A, domain 1"/>
    <property type="match status" value="1"/>
</dbReference>
<evidence type="ECO:0000259" key="10">
    <source>
        <dbReference type="Pfam" id="PF18317"/>
    </source>
</evidence>
<keyword evidence="3 8" id="KW-0028">Amino-acid biosynthesis</keyword>
<dbReference type="HAMAP" id="MF_00222">
    <property type="entry name" value="Shikimate_DH_AroE"/>
    <property type="match status" value="1"/>
</dbReference>
<dbReference type="InterPro" id="IPR013708">
    <property type="entry name" value="Shikimate_DH-bd_N"/>
</dbReference>
<dbReference type="GO" id="GO:0050661">
    <property type="term" value="F:NADP binding"/>
    <property type="evidence" value="ECO:0007669"/>
    <property type="project" value="InterPro"/>
</dbReference>
<dbReference type="InterPro" id="IPR046346">
    <property type="entry name" value="Aminoacid_DH-like_N_sf"/>
</dbReference>
<dbReference type="AlphaFoldDB" id="A0A7V2B2B7"/>
<keyword evidence="4 8" id="KW-0521">NADP</keyword>
<evidence type="ECO:0000256" key="2">
    <source>
        <dbReference type="ARBA" id="ARBA00012962"/>
    </source>
</evidence>
<dbReference type="Gene3D" id="3.40.50.720">
    <property type="entry name" value="NAD(P)-binding Rossmann-like Domain"/>
    <property type="match status" value="1"/>
</dbReference>
<evidence type="ECO:0000256" key="6">
    <source>
        <dbReference type="ARBA" id="ARBA00023141"/>
    </source>
</evidence>
<dbReference type="GO" id="GO:0005829">
    <property type="term" value="C:cytosol"/>
    <property type="evidence" value="ECO:0007669"/>
    <property type="project" value="TreeGrafter"/>
</dbReference>
<comment type="caution">
    <text evidence="11">The sequence shown here is derived from an EMBL/GenBank/DDBJ whole genome shotgun (WGS) entry which is preliminary data.</text>
</comment>
<dbReference type="InterPro" id="IPR011342">
    <property type="entry name" value="Shikimate_DH"/>
</dbReference>
<feature type="binding site" evidence="8">
    <location>
        <begin position="26"/>
        <end position="28"/>
    </location>
    <ligand>
        <name>shikimate</name>
        <dbReference type="ChEBI" id="CHEBI:36208"/>
    </ligand>
</feature>
<dbReference type="PANTHER" id="PTHR21089:SF1">
    <property type="entry name" value="BIFUNCTIONAL 3-DEHYDROQUINATE DEHYDRATASE_SHIKIMATE DEHYDROGENASE, CHLOROPLASTIC"/>
    <property type="match status" value="1"/>
</dbReference>
<dbReference type="InterPro" id="IPR041121">
    <property type="entry name" value="SDH_C"/>
</dbReference>
<comment type="caution">
    <text evidence="8">Lacks conserved residue(s) required for the propagation of feature annotation.</text>
</comment>
<feature type="binding site" evidence="8">
    <location>
        <position position="262"/>
    </location>
    <ligand>
        <name>NADP(+)</name>
        <dbReference type="ChEBI" id="CHEBI:58349"/>
    </ligand>
</feature>
<dbReference type="EC" id="1.1.1.25" evidence="2 8"/>
<evidence type="ECO:0000256" key="7">
    <source>
        <dbReference type="ARBA" id="ARBA00049442"/>
    </source>
</evidence>
<evidence type="ECO:0000313" key="11">
    <source>
        <dbReference type="EMBL" id="HER97001.1"/>
    </source>
</evidence>
<comment type="subunit">
    <text evidence="8">Homodimer.</text>
</comment>
<dbReference type="NCBIfam" id="NF001314">
    <property type="entry name" value="PRK00258.2-2"/>
    <property type="match status" value="1"/>
</dbReference>
<evidence type="ECO:0000259" key="9">
    <source>
        <dbReference type="Pfam" id="PF08501"/>
    </source>
</evidence>
<evidence type="ECO:0000256" key="8">
    <source>
        <dbReference type="HAMAP-Rule" id="MF_00222"/>
    </source>
</evidence>
<dbReference type="NCBIfam" id="TIGR00507">
    <property type="entry name" value="aroE"/>
    <property type="match status" value="1"/>
</dbReference>
<dbReference type="GO" id="GO:0019632">
    <property type="term" value="P:shikimate metabolic process"/>
    <property type="evidence" value="ECO:0007669"/>
    <property type="project" value="InterPro"/>
</dbReference>
<dbReference type="GO" id="GO:0009073">
    <property type="term" value="P:aromatic amino acid family biosynthetic process"/>
    <property type="evidence" value="ECO:0007669"/>
    <property type="project" value="UniProtKB-KW"/>
</dbReference>
<comment type="function">
    <text evidence="8">Involved in the biosynthesis of the chorismate, which leads to the biosynthesis of aromatic amino acids. Catalyzes the reversible NADPH linked reduction of 3-dehydroshikimate (DHSA) to yield shikimate (SA).</text>
</comment>
<dbReference type="Pfam" id="PF18317">
    <property type="entry name" value="SDH_C"/>
    <property type="match status" value="1"/>
</dbReference>
<proteinExistence type="inferred from homology"/>
<gene>
    <name evidence="8" type="primary">aroE</name>
    <name evidence="11" type="ORF">ENO59_10920</name>
</gene>
<evidence type="ECO:0000256" key="1">
    <source>
        <dbReference type="ARBA" id="ARBA00004871"/>
    </source>
</evidence>
<dbReference type="Pfam" id="PF08501">
    <property type="entry name" value="Shikimate_dh_N"/>
    <property type="match status" value="1"/>
</dbReference>
<keyword evidence="6 8" id="KW-0057">Aromatic amino acid biosynthesis</keyword>
<feature type="binding site" evidence="8">
    <location>
        <position position="239"/>
    </location>
    <ligand>
        <name>NADP(+)</name>
        <dbReference type="ChEBI" id="CHEBI:58349"/>
    </ligand>
</feature>
<feature type="domain" description="Shikimate dehydrogenase substrate binding N-terminal" evidence="9">
    <location>
        <begin position="18"/>
        <end position="100"/>
    </location>
</feature>
<feature type="binding site" evidence="8">
    <location>
        <begin position="142"/>
        <end position="146"/>
    </location>
    <ligand>
        <name>NADP(+)</name>
        <dbReference type="ChEBI" id="CHEBI:58349"/>
    </ligand>
</feature>
<dbReference type="GO" id="GO:0009423">
    <property type="term" value="P:chorismate biosynthetic process"/>
    <property type="evidence" value="ECO:0007669"/>
    <property type="project" value="UniProtKB-UniRule"/>
</dbReference>
<comment type="catalytic activity">
    <reaction evidence="7 8">
        <text>shikimate + NADP(+) = 3-dehydroshikimate + NADPH + H(+)</text>
        <dbReference type="Rhea" id="RHEA:17737"/>
        <dbReference type="ChEBI" id="CHEBI:15378"/>
        <dbReference type="ChEBI" id="CHEBI:16630"/>
        <dbReference type="ChEBI" id="CHEBI:36208"/>
        <dbReference type="ChEBI" id="CHEBI:57783"/>
        <dbReference type="ChEBI" id="CHEBI:58349"/>
        <dbReference type="EC" id="1.1.1.25"/>
    </reaction>
</comment>
<dbReference type="UniPathway" id="UPA00053">
    <property type="reaction ID" value="UER00087"/>
</dbReference>
<evidence type="ECO:0000256" key="3">
    <source>
        <dbReference type="ARBA" id="ARBA00022605"/>
    </source>
</evidence>